<dbReference type="InterPro" id="IPR027417">
    <property type="entry name" value="P-loop_NTPase"/>
</dbReference>
<feature type="compositionally biased region" description="Polar residues" evidence="2">
    <location>
        <begin position="1"/>
        <end position="23"/>
    </location>
</feature>
<keyword evidence="1" id="KW-0175">Coiled coil</keyword>
<dbReference type="InterPro" id="IPR049052">
    <property type="entry name" value="nSTAND1"/>
</dbReference>
<accession>A0ABT7AMS8</accession>
<feature type="region of interest" description="Disordered" evidence="2">
    <location>
        <begin position="1"/>
        <end position="25"/>
    </location>
</feature>
<proteinExistence type="predicted"/>
<dbReference type="RefSeq" id="WP_283751963.1">
    <property type="nucleotide sequence ID" value="NZ_JAQOSP010000006.1"/>
</dbReference>
<evidence type="ECO:0000256" key="1">
    <source>
        <dbReference type="SAM" id="Coils"/>
    </source>
</evidence>
<name>A0ABT7AMS8_9CYAN</name>
<keyword evidence="6" id="KW-1185">Reference proteome</keyword>
<dbReference type="PANTHER" id="PTHR14136:SF17">
    <property type="entry name" value="BTB_POZ DOMAIN-CONTAINING PROTEIN KCTD9"/>
    <property type="match status" value="1"/>
</dbReference>
<protein>
    <submittedName>
        <fullName evidence="5">Pentapeptide repeat-containing protein</fullName>
    </submittedName>
</protein>
<dbReference type="SUPFAM" id="SSF52540">
    <property type="entry name" value="P-loop containing nucleoside triphosphate hydrolases"/>
    <property type="match status" value="1"/>
</dbReference>
<organism evidence="5 6">
    <name type="scientific">Roseofilum acuticapitatum BLCC-M154</name>
    <dbReference type="NCBI Taxonomy" id="3022444"/>
    <lineage>
        <taxon>Bacteria</taxon>
        <taxon>Bacillati</taxon>
        <taxon>Cyanobacteriota</taxon>
        <taxon>Cyanophyceae</taxon>
        <taxon>Desertifilales</taxon>
        <taxon>Desertifilaceae</taxon>
        <taxon>Roseofilum</taxon>
        <taxon>Roseofilum acuticapitatum</taxon>
    </lineage>
</organism>
<dbReference type="InterPro" id="IPR051082">
    <property type="entry name" value="Pentapeptide-BTB/POZ_domain"/>
</dbReference>
<dbReference type="PANTHER" id="PTHR14136">
    <property type="entry name" value="BTB_POZ DOMAIN-CONTAINING PROTEIN KCTD9"/>
    <property type="match status" value="1"/>
</dbReference>
<dbReference type="SUPFAM" id="SSF141571">
    <property type="entry name" value="Pentapeptide repeat-like"/>
    <property type="match status" value="1"/>
</dbReference>
<evidence type="ECO:0000256" key="3">
    <source>
        <dbReference type="SAM" id="Phobius"/>
    </source>
</evidence>
<evidence type="ECO:0000313" key="6">
    <source>
        <dbReference type="Proteomes" id="UP001235303"/>
    </source>
</evidence>
<evidence type="ECO:0000313" key="5">
    <source>
        <dbReference type="EMBL" id="MDJ1168197.1"/>
    </source>
</evidence>
<reference evidence="5 6" key="1">
    <citation type="submission" date="2023-01" db="EMBL/GenBank/DDBJ databases">
        <title>Novel diversity within Roseofilum (Cyanobacteria; Desertifilaceae) from marine benthic mats with descriptions of four novel species.</title>
        <authorList>
            <person name="Wang Y."/>
            <person name="Berthold D.E."/>
            <person name="Hu J."/>
            <person name="Lefler F.W."/>
            <person name="Laughinghouse H.D. IV."/>
        </authorList>
    </citation>
    <scope>NUCLEOTIDE SEQUENCE [LARGE SCALE GENOMIC DNA]</scope>
    <source>
        <strain evidence="5 6">BLCC-M154</strain>
    </source>
</reference>
<evidence type="ECO:0000259" key="4">
    <source>
        <dbReference type="Pfam" id="PF20703"/>
    </source>
</evidence>
<dbReference type="Proteomes" id="UP001235303">
    <property type="component" value="Unassembled WGS sequence"/>
</dbReference>
<dbReference type="Pfam" id="PF00805">
    <property type="entry name" value="Pentapeptide"/>
    <property type="match status" value="3"/>
</dbReference>
<gene>
    <name evidence="5" type="ORF">PMG71_01995</name>
</gene>
<keyword evidence="3" id="KW-0812">Transmembrane</keyword>
<feature type="transmembrane region" description="Helical" evidence="3">
    <location>
        <begin position="521"/>
        <end position="540"/>
    </location>
</feature>
<evidence type="ECO:0000256" key="2">
    <source>
        <dbReference type="SAM" id="MobiDB-lite"/>
    </source>
</evidence>
<sequence length="855" mass="94239">MSQDTKPNQPPRQQSVGNTTASGAENRAAVANAGRDVRIDQHQIIYNYYYQSQIQSGSTESSQEPDNLPCPYRGLFHFGPEDAEFFFGREDFVKQLYKATQTRSFIPILGASGSGKSSVVFAGLVPKLQQEGNWQFSYFRPGAIRKKDKQESPDPLFALAQALVPLYAPNKNETERIQQSNQLANWLRSGEILLSDVIEQITHNYPQSRLLLIADQFEELYTVCEDETTRRQFLDILIDNIYSRGSDSPLVLVLTMRADFLGNALSYPSFAEVLHSDMKLGAMSEMQLRQVIEKPAQQLGVEFEPGLVASILDDIEEPGNLPLLEFALTQLWKQREGKQISHVAYQEIGGVKGALTRHADGVLQKWTVEERKQAQSILIRLVNLGEGTGDTRRQVTQGELSACDWRFVTTLATERLVVTGENGKGEETVEVVHEALIRYWGQLRTWVNENREAIREGRQLEAEAKEWDNRERNQGYLLQGRRLRDSREFQQEHGEDYPLSELAKAWIKASVRQTGRNRLKFGGLLVIPLAIVLGIVFAIVEPRIREARIEHAYNILKSGSVAEKPKAVLYLTSRCWRHSKLFDSFHPSLALNSALKSMPFIFGNCEPLFEANLSGANLSGADLSGADLSGANLWRANLSGAGLSGANLRGADLRGAYLSGTDLRGAYLSGADLSGQLLSGANLSGANLSGADLRGADLSGANLWRANLSGANLRGANLRGADLRGTDLSGTYLRGAYLSGADLRGAYLSGADLSRAGLSRADLSRADLSRADLSGTDLSGADLRGADLSGTDLRGADLSRANFRADEVREKVKDLTPEQVKSACGWQEAKFDPEFLQQLSASPDPQEPPDCSRWE</sequence>
<dbReference type="Gene3D" id="2.160.20.80">
    <property type="entry name" value="E3 ubiquitin-protein ligase SopA"/>
    <property type="match status" value="2"/>
</dbReference>
<dbReference type="Pfam" id="PF20703">
    <property type="entry name" value="nSTAND1"/>
    <property type="match status" value="1"/>
</dbReference>
<feature type="domain" description="Novel STAND NTPase 1" evidence="4">
    <location>
        <begin position="71"/>
        <end position="474"/>
    </location>
</feature>
<dbReference type="Gene3D" id="3.40.50.300">
    <property type="entry name" value="P-loop containing nucleotide triphosphate hydrolases"/>
    <property type="match status" value="1"/>
</dbReference>
<feature type="coiled-coil region" evidence="1">
    <location>
        <begin position="443"/>
        <end position="470"/>
    </location>
</feature>
<comment type="caution">
    <text evidence="5">The sequence shown here is derived from an EMBL/GenBank/DDBJ whole genome shotgun (WGS) entry which is preliminary data.</text>
</comment>
<dbReference type="InterPro" id="IPR001646">
    <property type="entry name" value="5peptide_repeat"/>
</dbReference>
<keyword evidence="3" id="KW-1133">Transmembrane helix</keyword>
<keyword evidence="3" id="KW-0472">Membrane</keyword>
<dbReference type="EMBL" id="JAQOSP010000006">
    <property type="protein sequence ID" value="MDJ1168197.1"/>
    <property type="molecule type" value="Genomic_DNA"/>
</dbReference>